<evidence type="ECO:0008006" key="4">
    <source>
        <dbReference type="Google" id="ProtNLM"/>
    </source>
</evidence>
<keyword evidence="3" id="KW-1185">Reference proteome</keyword>
<evidence type="ECO:0000313" key="2">
    <source>
        <dbReference type="EMBL" id="KAF0848277.1"/>
    </source>
</evidence>
<dbReference type="EMBL" id="VMSD01000002">
    <property type="protein sequence ID" value="KAF0848277.1"/>
    <property type="molecule type" value="Genomic_DNA"/>
</dbReference>
<evidence type="ECO:0000313" key="3">
    <source>
        <dbReference type="Proteomes" id="UP000798951"/>
    </source>
</evidence>
<organism evidence="2 3">
    <name type="scientific">Nocardia caishijiensis</name>
    <dbReference type="NCBI Taxonomy" id="184756"/>
    <lineage>
        <taxon>Bacteria</taxon>
        <taxon>Bacillati</taxon>
        <taxon>Actinomycetota</taxon>
        <taxon>Actinomycetes</taxon>
        <taxon>Mycobacteriales</taxon>
        <taxon>Nocardiaceae</taxon>
        <taxon>Nocardia</taxon>
    </lineage>
</organism>
<dbReference type="Proteomes" id="UP000798951">
    <property type="component" value="Unassembled WGS sequence"/>
</dbReference>
<comment type="caution">
    <text evidence="2">The sequence shown here is derived from an EMBL/GenBank/DDBJ whole genome shotgun (WGS) entry which is preliminary data.</text>
</comment>
<feature type="region of interest" description="Disordered" evidence="1">
    <location>
        <begin position="84"/>
        <end position="105"/>
    </location>
</feature>
<reference evidence="2 3" key="1">
    <citation type="submission" date="2019-07" db="EMBL/GenBank/DDBJ databases">
        <title>Genomic Encyclopedia of Type Strains, Phase IV (KMG-IV): sequencing the most valuable type-strain genomes for metagenomic binning, comparative biology and taxonomic classification.</title>
        <authorList>
            <person name="Goeker M."/>
        </authorList>
    </citation>
    <scope>NUCLEOTIDE SEQUENCE [LARGE SCALE GENOMIC DNA]</scope>
    <source>
        <strain evidence="2 3">DSM 44831</strain>
    </source>
</reference>
<proteinExistence type="predicted"/>
<protein>
    <recommendedName>
        <fullName evidence="4">WXG100 family type VII secretion target</fullName>
    </recommendedName>
</protein>
<name>A0ABQ6YR42_9NOCA</name>
<dbReference type="RefSeq" id="WP_067982133.1">
    <property type="nucleotide sequence ID" value="NZ_VMSD01000002.1"/>
</dbReference>
<evidence type="ECO:0000256" key="1">
    <source>
        <dbReference type="SAM" id="MobiDB-lite"/>
    </source>
</evidence>
<accession>A0ABQ6YR42</accession>
<sequence length="105" mass="10661">MTGPVEVNTTKLAQVIHDIAAIADQLNTIATAGKTAVAPGSAAWGDDRFGSKFADGADGFKAGADNIVESTSTLSTSMGNLSSGILASSKRSDEGEQANADGFRR</sequence>
<gene>
    <name evidence="2" type="ORF">FNL39_102425</name>
</gene>